<evidence type="ECO:0000313" key="7">
    <source>
        <dbReference type="Proteomes" id="UP000245765"/>
    </source>
</evidence>
<organism evidence="6 7">
    <name type="scientific">Falsiroseomonas bella</name>
    <dbReference type="NCBI Taxonomy" id="2184016"/>
    <lineage>
        <taxon>Bacteria</taxon>
        <taxon>Pseudomonadati</taxon>
        <taxon>Pseudomonadota</taxon>
        <taxon>Alphaproteobacteria</taxon>
        <taxon>Acetobacterales</taxon>
        <taxon>Roseomonadaceae</taxon>
        <taxon>Falsiroseomonas</taxon>
    </lineage>
</organism>
<comment type="subcellular location">
    <subcellularLocation>
        <location evidence="1">Membrane</location>
        <topology evidence="1">Multi-pass membrane protein</topology>
    </subcellularLocation>
</comment>
<feature type="transmembrane region" description="Helical" evidence="5">
    <location>
        <begin position="226"/>
        <end position="246"/>
    </location>
</feature>
<feature type="transmembrane region" description="Helical" evidence="5">
    <location>
        <begin position="258"/>
        <end position="278"/>
    </location>
</feature>
<dbReference type="GO" id="GO:0046583">
    <property type="term" value="F:monoatomic cation efflux transmembrane transporter activity"/>
    <property type="evidence" value="ECO:0007669"/>
    <property type="project" value="TreeGrafter"/>
</dbReference>
<evidence type="ECO:0000256" key="4">
    <source>
        <dbReference type="ARBA" id="ARBA00023136"/>
    </source>
</evidence>
<dbReference type="RefSeq" id="WP_109871511.1">
    <property type="nucleotide sequence ID" value="NZ_QGNA01000003.1"/>
</dbReference>
<feature type="transmembrane region" description="Helical" evidence="5">
    <location>
        <begin position="48"/>
        <end position="68"/>
    </location>
</feature>
<dbReference type="AlphaFoldDB" id="A0A317FGF9"/>
<dbReference type="OrthoDB" id="958273at2"/>
<feature type="transmembrane region" description="Helical" evidence="5">
    <location>
        <begin position="200"/>
        <end position="220"/>
    </location>
</feature>
<protein>
    <submittedName>
        <fullName evidence="6">C4-dicarboxylate ABC transporter</fullName>
    </submittedName>
</protein>
<proteinExistence type="predicted"/>
<evidence type="ECO:0000256" key="5">
    <source>
        <dbReference type="SAM" id="Phobius"/>
    </source>
</evidence>
<keyword evidence="7" id="KW-1185">Reference proteome</keyword>
<keyword evidence="2 5" id="KW-0812">Transmembrane</keyword>
<dbReference type="PANTHER" id="PTHR37955:SF1">
    <property type="entry name" value="DEP DOMAIN-CONTAINING PROTEIN"/>
    <property type="match status" value="1"/>
</dbReference>
<feature type="transmembrane region" description="Helical" evidence="5">
    <location>
        <begin position="108"/>
        <end position="128"/>
    </location>
</feature>
<comment type="caution">
    <text evidence="6">The sequence shown here is derived from an EMBL/GenBank/DDBJ whole genome shotgun (WGS) entry which is preliminary data.</text>
</comment>
<feature type="transmembrane region" description="Helical" evidence="5">
    <location>
        <begin position="80"/>
        <end position="102"/>
    </location>
</feature>
<dbReference type="InterPro" id="IPR052951">
    <property type="entry name" value="Tellurite_res_ion_channel"/>
</dbReference>
<dbReference type="GO" id="GO:0005886">
    <property type="term" value="C:plasma membrane"/>
    <property type="evidence" value="ECO:0007669"/>
    <property type="project" value="TreeGrafter"/>
</dbReference>
<dbReference type="InterPro" id="IPR038665">
    <property type="entry name" value="Voltage-dep_anion_channel_sf"/>
</dbReference>
<dbReference type="Proteomes" id="UP000245765">
    <property type="component" value="Unassembled WGS sequence"/>
</dbReference>
<sequence>MTHAASRPTLAHLPLPLLAMPMGLGGVGLAWRQAHALLGAPAAIGEALLLLTALVWIGVVALQVARLLHHPESVIEEIGHPVRVSFAAAPTIGLMILAAAAFPHAPGLGAALWSIAVAVHLLVAMLLLRRVLSGRGDPAMIAPPLLIPLVGNILAPVFGVAMGFHHMSWMMFGIGLLLWLAVLPLLLYRLFAGPALPLPLVPSLVILVAPPAVGAVAVAALTGTPFGPALALAGVALLLVAVLLAMAGEIARIPFGMAWWGTTFPSAAFAIMLMTLRFPPWLCWPALAFATLLTGWVTWRTALAARAGAFYRPE</sequence>
<dbReference type="EMBL" id="QGNA01000003">
    <property type="protein sequence ID" value="PWS36718.1"/>
    <property type="molecule type" value="Genomic_DNA"/>
</dbReference>
<keyword evidence="4 5" id="KW-0472">Membrane</keyword>
<feature type="transmembrane region" description="Helical" evidence="5">
    <location>
        <begin position="140"/>
        <end position="161"/>
    </location>
</feature>
<dbReference type="Pfam" id="PF03595">
    <property type="entry name" value="SLAC1"/>
    <property type="match status" value="1"/>
</dbReference>
<evidence type="ECO:0000313" key="6">
    <source>
        <dbReference type="EMBL" id="PWS36718.1"/>
    </source>
</evidence>
<evidence type="ECO:0000256" key="3">
    <source>
        <dbReference type="ARBA" id="ARBA00022989"/>
    </source>
</evidence>
<keyword evidence="3 5" id="KW-1133">Transmembrane helix</keyword>
<name>A0A317FGF9_9PROT</name>
<dbReference type="PANTHER" id="PTHR37955">
    <property type="entry name" value="TELLURITE RESISTANCE PROTEIN TEHA"/>
    <property type="match status" value="1"/>
</dbReference>
<reference evidence="7" key="1">
    <citation type="submission" date="2018-05" db="EMBL/GenBank/DDBJ databases">
        <authorList>
            <person name="Du Z."/>
            <person name="Wang X."/>
        </authorList>
    </citation>
    <scope>NUCLEOTIDE SEQUENCE [LARGE SCALE GENOMIC DNA]</scope>
    <source>
        <strain evidence="7">CQN31</strain>
    </source>
</reference>
<evidence type="ECO:0000256" key="1">
    <source>
        <dbReference type="ARBA" id="ARBA00004141"/>
    </source>
</evidence>
<accession>A0A317FGF9</accession>
<dbReference type="Gene3D" id="1.50.10.150">
    <property type="entry name" value="Voltage-dependent anion channel"/>
    <property type="match status" value="1"/>
</dbReference>
<dbReference type="InterPro" id="IPR004695">
    <property type="entry name" value="SLAC1/Mae1/Ssu1/TehA"/>
</dbReference>
<evidence type="ECO:0000256" key="2">
    <source>
        <dbReference type="ARBA" id="ARBA00022692"/>
    </source>
</evidence>
<feature type="transmembrane region" description="Helical" evidence="5">
    <location>
        <begin position="167"/>
        <end position="188"/>
    </location>
</feature>
<feature type="transmembrane region" description="Helical" evidence="5">
    <location>
        <begin position="284"/>
        <end position="303"/>
    </location>
</feature>
<gene>
    <name evidence="6" type="ORF">DFH01_16435</name>
</gene>